<dbReference type="AlphaFoldDB" id="A0A644Z481"/>
<evidence type="ECO:0000313" key="1">
    <source>
        <dbReference type="EMBL" id="MPM35705.1"/>
    </source>
</evidence>
<gene>
    <name evidence="1" type="ORF">SDC9_82298</name>
</gene>
<dbReference type="EMBL" id="VSSQ01007369">
    <property type="protein sequence ID" value="MPM35705.1"/>
    <property type="molecule type" value="Genomic_DNA"/>
</dbReference>
<reference evidence="1" key="1">
    <citation type="submission" date="2019-08" db="EMBL/GenBank/DDBJ databases">
        <authorList>
            <person name="Kucharzyk K."/>
            <person name="Murdoch R.W."/>
            <person name="Higgins S."/>
            <person name="Loffler F."/>
        </authorList>
    </citation>
    <scope>NUCLEOTIDE SEQUENCE</scope>
</reference>
<name>A0A644Z481_9ZZZZ</name>
<organism evidence="1">
    <name type="scientific">bioreactor metagenome</name>
    <dbReference type="NCBI Taxonomy" id="1076179"/>
    <lineage>
        <taxon>unclassified sequences</taxon>
        <taxon>metagenomes</taxon>
        <taxon>ecological metagenomes</taxon>
    </lineage>
</organism>
<comment type="caution">
    <text evidence="1">The sequence shown here is derived from an EMBL/GenBank/DDBJ whole genome shotgun (WGS) entry which is preliminary data.</text>
</comment>
<protein>
    <submittedName>
        <fullName evidence="1">Uncharacterized protein</fullName>
    </submittedName>
</protein>
<accession>A0A644Z481</accession>
<sequence>MVGLVIQVQHLGERFELDHAFRADDLHIDLGPDGIVGVVRPRTIDGGGHPVVQFDHHQAGVINALMVQELAALAEHALDLRAGEPADQVPQVHGMVHDSPTAGESRVDEPTTGNLAVVDRGDGQHISDQAGINLLLGGYHVGIEAHRECVHYLNVCFPCRYKHGMCIGNRRCKRLLNQDMDAFLRSGYADLCMVAVVGADDHPVKLLLQQAFIPLVIVGFKCCSHFPAALLIFIGYTYQGYLGVLHQFLGVALGMHVLKAHNSNSQFFHRCTTFPLWADSLAAKAT</sequence>
<proteinExistence type="predicted"/>